<name>A0A8T2P8L4_9TELE</name>
<sequence length="105" mass="11708">MLLFLVGNPVPENSRLQRYNDLATTYQRLKVPRISARELKKKVVAQSEYENSCRSSLSHLSMALPENGTASLSSYVPHYLLSGDPFASKLSKEADIVAAFYICIV</sequence>
<protein>
    <submittedName>
        <fullName evidence="1">Uncharacterized protein</fullName>
    </submittedName>
</protein>
<evidence type="ECO:0000313" key="1">
    <source>
        <dbReference type="EMBL" id="KAG9347581.1"/>
    </source>
</evidence>
<accession>A0A8T2P8L4</accession>
<reference evidence="1" key="1">
    <citation type="thesis" date="2021" institute="BYU ScholarsArchive" country="Provo, UT, USA">
        <title>Applications of and Algorithms for Genome Assembly and Genomic Analyses with an Emphasis on Marine Teleosts.</title>
        <authorList>
            <person name="Pickett B.D."/>
        </authorList>
    </citation>
    <scope>NUCLEOTIDE SEQUENCE</scope>
    <source>
        <strain evidence="1">HI-2016</strain>
    </source>
</reference>
<comment type="caution">
    <text evidence="1">The sequence shown here is derived from an EMBL/GenBank/DDBJ whole genome shotgun (WGS) entry which is preliminary data.</text>
</comment>
<feature type="non-terminal residue" evidence="1">
    <location>
        <position position="1"/>
    </location>
</feature>
<keyword evidence="2" id="KW-1185">Reference proteome</keyword>
<dbReference type="OrthoDB" id="5564849at2759"/>
<dbReference type="Proteomes" id="UP000824540">
    <property type="component" value="Unassembled WGS sequence"/>
</dbReference>
<gene>
    <name evidence="1" type="ORF">JZ751_005151</name>
</gene>
<dbReference type="EMBL" id="JAFBMS010000013">
    <property type="protein sequence ID" value="KAG9347581.1"/>
    <property type="molecule type" value="Genomic_DNA"/>
</dbReference>
<proteinExistence type="predicted"/>
<evidence type="ECO:0000313" key="2">
    <source>
        <dbReference type="Proteomes" id="UP000824540"/>
    </source>
</evidence>
<dbReference type="AlphaFoldDB" id="A0A8T2P8L4"/>
<organism evidence="1 2">
    <name type="scientific">Albula glossodonta</name>
    <name type="common">roundjaw bonefish</name>
    <dbReference type="NCBI Taxonomy" id="121402"/>
    <lineage>
        <taxon>Eukaryota</taxon>
        <taxon>Metazoa</taxon>
        <taxon>Chordata</taxon>
        <taxon>Craniata</taxon>
        <taxon>Vertebrata</taxon>
        <taxon>Euteleostomi</taxon>
        <taxon>Actinopterygii</taxon>
        <taxon>Neopterygii</taxon>
        <taxon>Teleostei</taxon>
        <taxon>Albuliformes</taxon>
        <taxon>Albulidae</taxon>
        <taxon>Albula</taxon>
    </lineage>
</organism>